<dbReference type="Pfam" id="PF00106">
    <property type="entry name" value="adh_short"/>
    <property type="match status" value="1"/>
</dbReference>
<dbReference type="OrthoDB" id="37659at2759"/>
<accession>A0A0C3CSW4</accession>
<organism evidence="3 4">
    <name type="scientific">Scleroderma citrinum Foug A</name>
    <dbReference type="NCBI Taxonomy" id="1036808"/>
    <lineage>
        <taxon>Eukaryota</taxon>
        <taxon>Fungi</taxon>
        <taxon>Dikarya</taxon>
        <taxon>Basidiomycota</taxon>
        <taxon>Agaricomycotina</taxon>
        <taxon>Agaricomycetes</taxon>
        <taxon>Agaricomycetidae</taxon>
        <taxon>Boletales</taxon>
        <taxon>Sclerodermatineae</taxon>
        <taxon>Sclerodermataceae</taxon>
        <taxon>Scleroderma</taxon>
    </lineage>
</organism>
<dbReference type="HOGENOM" id="CLU_010194_2_6_1"/>
<dbReference type="InterPro" id="IPR002347">
    <property type="entry name" value="SDR_fam"/>
</dbReference>
<dbReference type="Proteomes" id="UP000053989">
    <property type="component" value="Unassembled WGS sequence"/>
</dbReference>
<keyword evidence="4" id="KW-1185">Reference proteome</keyword>
<keyword evidence="2" id="KW-0560">Oxidoreductase</keyword>
<dbReference type="PRINTS" id="PR00081">
    <property type="entry name" value="GDHRDH"/>
</dbReference>
<protein>
    <recommendedName>
        <fullName evidence="5">NAD(P)-binding protein</fullName>
    </recommendedName>
</protein>
<name>A0A0C3CSW4_9AGAM</name>
<dbReference type="Gene3D" id="3.40.50.720">
    <property type="entry name" value="NAD(P)-binding Rossmann-like Domain"/>
    <property type="match status" value="1"/>
</dbReference>
<sequence length="284" mass="31223">MPTINNCRCILIIGATSGLGRKLALSILSLPSRPIVIVCGRRQERLDELASSYGGSGRLKTMRLDITADPSTLRSAVSNIVRAYPDLDAVMFSSGVQHYFDFTRPETINLDLLSNELTTNYTSVVNLIVLFLPHLIKLGSSGRPTFLYLVSAGMAIIPGAWVPNFSASKAALHNLSMALAVQLRRKNVHVVEIMPPLVESEMYNRLPHRDRLATFWMPLDECTKHTMAGLVAGAPQIPIGMVAPVHQKYVAGKLEAASKILQNHEENRKGNPVNMNSGFMPRTH</sequence>
<evidence type="ECO:0000256" key="2">
    <source>
        <dbReference type="ARBA" id="ARBA00023002"/>
    </source>
</evidence>
<reference evidence="3 4" key="1">
    <citation type="submission" date="2014-04" db="EMBL/GenBank/DDBJ databases">
        <authorList>
            <consortium name="DOE Joint Genome Institute"/>
            <person name="Kuo A."/>
            <person name="Kohler A."/>
            <person name="Nagy L.G."/>
            <person name="Floudas D."/>
            <person name="Copeland A."/>
            <person name="Barry K.W."/>
            <person name="Cichocki N."/>
            <person name="Veneault-Fourrey C."/>
            <person name="LaButti K."/>
            <person name="Lindquist E.A."/>
            <person name="Lipzen A."/>
            <person name="Lundell T."/>
            <person name="Morin E."/>
            <person name="Murat C."/>
            <person name="Sun H."/>
            <person name="Tunlid A."/>
            <person name="Henrissat B."/>
            <person name="Grigoriev I.V."/>
            <person name="Hibbett D.S."/>
            <person name="Martin F."/>
            <person name="Nordberg H.P."/>
            <person name="Cantor M.N."/>
            <person name="Hua S.X."/>
        </authorList>
    </citation>
    <scope>NUCLEOTIDE SEQUENCE [LARGE SCALE GENOMIC DNA]</scope>
    <source>
        <strain evidence="3 4">Foug A</strain>
    </source>
</reference>
<gene>
    <name evidence="3" type="ORF">SCLCIDRAFT_142725</name>
</gene>
<dbReference type="PANTHER" id="PTHR43669">
    <property type="entry name" value="5-KETO-D-GLUCONATE 5-REDUCTASE"/>
    <property type="match status" value="1"/>
</dbReference>
<comment type="similarity">
    <text evidence="1">Belongs to the short-chain dehydrogenases/reductases (SDR) family.</text>
</comment>
<dbReference type="AlphaFoldDB" id="A0A0C3CSW4"/>
<dbReference type="STRING" id="1036808.A0A0C3CSW4"/>
<dbReference type="EMBL" id="KN822245">
    <property type="protein sequence ID" value="KIM51670.1"/>
    <property type="molecule type" value="Genomic_DNA"/>
</dbReference>
<evidence type="ECO:0008006" key="5">
    <source>
        <dbReference type="Google" id="ProtNLM"/>
    </source>
</evidence>
<dbReference type="InParanoid" id="A0A0C3CSW4"/>
<dbReference type="GO" id="GO:0016491">
    <property type="term" value="F:oxidoreductase activity"/>
    <property type="evidence" value="ECO:0007669"/>
    <property type="project" value="UniProtKB-KW"/>
</dbReference>
<evidence type="ECO:0000313" key="4">
    <source>
        <dbReference type="Proteomes" id="UP000053989"/>
    </source>
</evidence>
<proteinExistence type="inferred from homology"/>
<dbReference type="SUPFAM" id="SSF51735">
    <property type="entry name" value="NAD(P)-binding Rossmann-fold domains"/>
    <property type="match status" value="1"/>
</dbReference>
<dbReference type="PANTHER" id="PTHR43669:SF11">
    <property type="entry name" value="SHORT-CHAIN DEHYDROGENASE_OXIDOREDUCTASE"/>
    <property type="match status" value="1"/>
</dbReference>
<dbReference type="InterPro" id="IPR036291">
    <property type="entry name" value="NAD(P)-bd_dom_sf"/>
</dbReference>
<evidence type="ECO:0000313" key="3">
    <source>
        <dbReference type="EMBL" id="KIM51670.1"/>
    </source>
</evidence>
<reference evidence="4" key="2">
    <citation type="submission" date="2015-01" db="EMBL/GenBank/DDBJ databases">
        <title>Evolutionary Origins and Diversification of the Mycorrhizal Mutualists.</title>
        <authorList>
            <consortium name="DOE Joint Genome Institute"/>
            <consortium name="Mycorrhizal Genomics Consortium"/>
            <person name="Kohler A."/>
            <person name="Kuo A."/>
            <person name="Nagy L.G."/>
            <person name="Floudas D."/>
            <person name="Copeland A."/>
            <person name="Barry K.W."/>
            <person name="Cichocki N."/>
            <person name="Veneault-Fourrey C."/>
            <person name="LaButti K."/>
            <person name="Lindquist E.A."/>
            <person name="Lipzen A."/>
            <person name="Lundell T."/>
            <person name="Morin E."/>
            <person name="Murat C."/>
            <person name="Riley R."/>
            <person name="Ohm R."/>
            <person name="Sun H."/>
            <person name="Tunlid A."/>
            <person name="Henrissat B."/>
            <person name="Grigoriev I.V."/>
            <person name="Hibbett D.S."/>
            <person name="Martin F."/>
        </authorList>
    </citation>
    <scope>NUCLEOTIDE SEQUENCE [LARGE SCALE GENOMIC DNA]</scope>
    <source>
        <strain evidence="4">Foug A</strain>
    </source>
</reference>
<evidence type="ECO:0000256" key="1">
    <source>
        <dbReference type="ARBA" id="ARBA00006484"/>
    </source>
</evidence>